<accession>A0A9N7UEL7</accession>
<dbReference type="EMBL" id="CADEAL010001136">
    <property type="protein sequence ID" value="CAB1429430.1"/>
    <property type="molecule type" value="Genomic_DNA"/>
</dbReference>
<reference evidence="2" key="1">
    <citation type="submission" date="2020-03" db="EMBL/GenBank/DDBJ databases">
        <authorList>
            <person name="Weist P."/>
        </authorList>
    </citation>
    <scope>NUCLEOTIDE SEQUENCE</scope>
</reference>
<keyword evidence="3" id="KW-1185">Reference proteome</keyword>
<proteinExistence type="predicted"/>
<protein>
    <submittedName>
        <fullName evidence="2">Uncharacterized protein</fullName>
    </submittedName>
</protein>
<name>A0A9N7UEL7_PLEPL</name>
<dbReference type="AlphaFoldDB" id="A0A9N7UEL7"/>
<gene>
    <name evidence="2" type="ORF">PLEPLA_LOCUS17408</name>
</gene>
<sequence>MTSLPASTLERAEPASQTPSRSPALSADYSGRACRGGEGVRRSERRGGGDVSLGRLLGAGRGAPIIVAGDRSETSPSNPSSSSRKSCHQGSSAAPRASNPVCQHPCRRTETGGPSGPKGLQDQSWW</sequence>
<dbReference type="Proteomes" id="UP001153269">
    <property type="component" value="Unassembled WGS sequence"/>
</dbReference>
<evidence type="ECO:0000313" key="3">
    <source>
        <dbReference type="Proteomes" id="UP001153269"/>
    </source>
</evidence>
<feature type="compositionally biased region" description="Low complexity" evidence="1">
    <location>
        <begin position="74"/>
        <end position="84"/>
    </location>
</feature>
<feature type="compositionally biased region" description="Basic and acidic residues" evidence="1">
    <location>
        <begin position="38"/>
        <end position="48"/>
    </location>
</feature>
<evidence type="ECO:0000256" key="1">
    <source>
        <dbReference type="SAM" id="MobiDB-lite"/>
    </source>
</evidence>
<feature type="region of interest" description="Disordered" evidence="1">
    <location>
        <begin position="1"/>
        <end position="126"/>
    </location>
</feature>
<evidence type="ECO:0000313" key="2">
    <source>
        <dbReference type="EMBL" id="CAB1429430.1"/>
    </source>
</evidence>
<organism evidence="2 3">
    <name type="scientific">Pleuronectes platessa</name>
    <name type="common">European plaice</name>
    <dbReference type="NCBI Taxonomy" id="8262"/>
    <lineage>
        <taxon>Eukaryota</taxon>
        <taxon>Metazoa</taxon>
        <taxon>Chordata</taxon>
        <taxon>Craniata</taxon>
        <taxon>Vertebrata</taxon>
        <taxon>Euteleostomi</taxon>
        <taxon>Actinopterygii</taxon>
        <taxon>Neopterygii</taxon>
        <taxon>Teleostei</taxon>
        <taxon>Neoteleostei</taxon>
        <taxon>Acanthomorphata</taxon>
        <taxon>Carangaria</taxon>
        <taxon>Pleuronectiformes</taxon>
        <taxon>Pleuronectoidei</taxon>
        <taxon>Pleuronectidae</taxon>
        <taxon>Pleuronectes</taxon>
    </lineage>
</organism>
<comment type="caution">
    <text evidence="2">The sequence shown here is derived from an EMBL/GenBank/DDBJ whole genome shotgun (WGS) entry which is preliminary data.</text>
</comment>